<protein>
    <recommendedName>
        <fullName evidence="8">Holo-[acyl-carrier-protein] synthase</fullName>
        <shortName evidence="8">Holo-ACP synthase</shortName>
        <ecNumber evidence="8">2.7.8.7</ecNumber>
    </recommendedName>
    <alternativeName>
        <fullName evidence="8">4'-phosphopantetheinyl transferase AcpS</fullName>
    </alternativeName>
</protein>
<evidence type="ECO:0000256" key="1">
    <source>
        <dbReference type="ARBA" id="ARBA00022516"/>
    </source>
</evidence>
<evidence type="ECO:0000256" key="8">
    <source>
        <dbReference type="HAMAP-Rule" id="MF_00101"/>
    </source>
</evidence>
<evidence type="ECO:0000256" key="7">
    <source>
        <dbReference type="ARBA" id="ARBA00023160"/>
    </source>
</evidence>
<dbReference type="InterPro" id="IPR008278">
    <property type="entry name" value="4-PPantetheinyl_Trfase_dom"/>
</dbReference>
<dbReference type="Pfam" id="PF01648">
    <property type="entry name" value="ACPS"/>
    <property type="match status" value="1"/>
</dbReference>
<reference evidence="10" key="1">
    <citation type="submission" date="2022-12" db="EMBL/GenBank/DDBJ databases">
        <title>Bacterial isolates from different developmental stages of Nematostella vectensis.</title>
        <authorList>
            <person name="Fraune S."/>
        </authorList>
    </citation>
    <scope>NUCLEOTIDE SEQUENCE</scope>
    <source>
        <strain evidence="10">G21619-S1</strain>
    </source>
</reference>
<keyword evidence="4 8" id="KW-0276">Fatty acid metabolism</keyword>
<feature type="binding site" evidence="8">
    <location>
        <position position="66"/>
    </location>
    <ligand>
        <name>Mg(2+)</name>
        <dbReference type="ChEBI" id="CHEBI:18420"/>
    </ligand>
</feature>
<accession>A0ABT4M4P4</accession>
<dbReference type="EMBL" id="JAPWHE010000005">
    <property type="protein sequence ID" value="MCZ4330059.1"/>
    <property type="molecule type" value="Genomic_DNA"/>
</dbReference>
<keyword evidence="7 8" id="KW-0275">Fatty acid biosynthesis</keyword>
<keyword evidence="1 8" id="KW-0444">Lipid biosynthesis</keyword>
<keyword evidence="8" id="KW-0963">Cytoplasm</keyword>
<feature type="domain" description="4'-phosphopantetheinyl transferase" evidence="9">
    <location>
        <begin position="8"/>
        <end position="109"/>
    </location>
</feature>
<dbReference type="EC" id="2.7.8.7" evidence="8"/>
<comment type="subcellular location">
    <subcellularLocation>
        <location evidence="8">Cytoplasm</location>
    </subcellularLocation>
</comment>
<dbReference type="InterPro" id="IPR002582">
    <property type="entry name" value="ACPS"/>
</dbReference>
<organism evidence="10 11">
    <name type="scientific">Castellaniella denitrificans</name>
    <dbReference type="NCBI Taxonomy" id="56119"/>
    <lineage>
        <taxon>Bacteria</taxon>
        <taxon>Pseudomonadati</taxon>
        <taxon>Pseudomonadota</taxon>
        <taxon>Betaproteobacteria</taxon>
        <taxon>Burkholderiales</taxon>
        <taxon>Alcaligenaceae</taxon>
        <taxon>Castellaniella</taxon>
    </lineage>
</organism>
<comment type="function">
    <text evidence="8">Transfers the 4'-phosphopantetheine moiety from coenzyme A to a Ser of acyl-carrier-protein.</text>
</comment>
<dbReference type="Proteomes" id="UP001068379">
    <property type="component" value="Unassembled WGS sequence"/>
</dbReference>
<comment type="similarity">
    <text evidence="8">Belongs to the P-Pant transferase superfamily. AcpS family.</text>
</comment>
<name>A0ABT4M4P4_9BURK</name>
<keyword evidence="6 8" id="KW-0443">Lipid metabolism</keyword>
<evidence type="ECO:0000256" key="5">
    <source>
        <dbReference type="ARBA" id="ARBA00022842"/>
    </source>
</evidence>
<dbReference type="SUPFAM" id="SSF56214">
    <property type="entry name" value="4'-phosphopantetheinyl transferase"/>
    <property type="match status" value="1"/>
</dbReference>
<keyword evidence="11" id="KW-1185">Reference proteome</keyword>
<evidence type="ECO:0000256" key="6">
    <source>
        <dbReference type="ARBA" id="ARBA00023098"/>
    </source>
</evidence>
<dbReference type="HAMAP" id="MF_00101">
    <property type="entry name" value="AcpS"/>
    <property type="match status" value="1"/>
</dbReference>
<comment type="caution">
    <text evidence="10">The sequence shown here is derived from an EMBL/GenBank/DDBJ whole genome shotgun (WGS) entry which is preliminary data.</text>
</comment>
<proteinExistence type="inferred from homology"/>
<evidence type="ECO:0000256" key="4">
    <source>
        <dbReference type="ARBA" id="ARBA00022832"/>
    </source>
</evidence>
<evidence type="ECO:0000256" key="3">
    <source>
        <dbReference type="ARBA" id="ARBA00022723"/>
    </source>
</evidence>
<dbReference type="GO" id="GO:0008897">
    <property type="term" value="F:holo-[acyl-carrier-protein] synthase activity"/>
    <property type="evidence" value="ECO:0007669"/>
    <property type="project" value="UniProtKB-EC"/>
</dbReference>
<dbReference type="RefSeq" id="WP_269358355.1">
    <property type="nucleotide sequence ID" value="NZ_JAPWHE010000005.1"/>
</dbReference>
<evidence type="ECO:0000313" key="11">
    <source>
        <dbReference type="Proteomes" id="UP001068379"/>
    </source>
</evidence>
<dbReference type="NCBIfam" id="TIGR00516">
    <property type="entry name" value="acpS"/>
    <property type="match status" value="1"/>
</dbReference>
<keyword evidence="5 8" id="KW-0460">Magnesium</keyword>
<dbReference type="Gene3D" id="3.90.470.20">
    <property type="entry name" value="4'-phosphopantetheinyl transferase domain"/>
    <property type="match status" value="1"/>
</dbReference>
<dbReference type="NCBIfam" id="TIGR00556">
    <property type="entry name" value="pantethn_trn"/>
    <property type="match status" value="1"/>
</dbReference>
<sequence>MSTGAIAGIGTDLLRVERIERIHARHGDRFVRRILGPEEQVVHQRRQARDPRRGILYLATRFAAKEAFSKAIGLGIHMPMTWSRAQILNRPGGAPEIRLSGPLADWYAVRFGQAHVSMTDETDMVAAFVVIEALPPGPHSKEDIA</sequence>
<evidence type="ECO:0000259" key="9">
    <source>
        <dbReference type="Pfam" id="PF01648"/>
    </source>
</evidence>
<dbReference type="InterPro" id="IPR004568">
    <property type="entry name" value="Ppantetheine-prot_Trfase_dom"/>
</dbReference>
<evidence type="ECO:0000313" key="10">
    <source>
        <dbReference type="EMBL" id="MCZ4330059.1"/>
    </source>
</evidence>
<keyword evidence="2 8" id="KW-0808">Transferase</keyword>
<dbReference type="InterPro" id="IPR037143">
    <property type="entry name" value="4-PPantetheinyl_Trfase_dom_sf"/>
</dbReference>
<evidence type="ECO:0000256" key="2">
    <source>
        <dbReference type="ARBA" id="ARBA00022679"/>
    </source>
</evidence>
<gene>
    <name evidence="8 10" type="primary">acpS</name>
    <name evidence="10" type="ORF">O4H32_08860</name>
</gene>
<comment type="cofactor">
    <cofactor evidence="8">
        <name>Mg(2+)</name>
        <dbReference type="ChEBI" id="CHEBI:18420"/>
    </cofactor>
</comment>
<comment type="catalytic activity">
    <reaction evidence="8">
        <text>apo-[ACP] + CoA = holo-[ACP] + adenosine 3',5'-bisphosphate + H(+)</text>
        <dbReference type="Rhea" id="RHEA:12068"/>
        <dbReference type="Rhea" id="RHEA-COMP:9685"/>
        <dbReference type="Rhea" id="RHEA-COMP:9690"/>
        <dbReference type="ChEBI" id="CHEBI:15378"/>
        <dbReference type="ChEBI" id="CHEBI:29999"/>
        <dbReference type="ChEBI" id="CHEBI:57287"/>
        <dbReference type="ChEBI" id="CHEBI:58343"/>
        <dbReference type="ChEBI" id="CHEBI:64479"/>
        <dbReference type="EC" id="2.7.8.7"/>
    </reaction>
</comment>
<feature type="binding site" evidence="8">
    <location>
        <position position="12"/>
    </location>
    <ligand>
        <name>Mg(2+)</name>
        <dbReference type="ChEBI" id="CHEBI:18420"/>
    </ligand>
</feature>
<keyword evidence="3 8" id="KW-0479">Metal-binding</keyword>